<dbReference type="SUPFAM" id="SSF57903">
    <property type="entry name" value="FYVE/PHD zinc finger"/>
    <property type="match status" value="1"/>
</dbReference>
<dbReference type="Pfam" id="PF01363">
    <property type="entry name" value="FYVE"/>
    <property type="match status" value="1"/>
</dbReference>
<reference evidence="8" key="3">
    <citation type="journal article" date="2019" name="J. ISSAAS">
        <title>Genomics, evolutionary history and diagnostics of the Alternaria alternata species group including apple and Asian pear pathotypes.</title>
        <authorList>
            <person name="Armitage A.D."/>
            <person name="Cockerton H.M."/>
            <person name="Sreenivasaprasad S."/>
            <person name="Woodhall J."/>
            <person name="Lane C."/>
            <person name="Harrison R.J."/>
            <person name="Clarkson J.P."/>
        </authorList>
    </citation>
    <scope>NUCLEOTIDE SEQUENCE</scope>
    <source>
        <strain evidence="8">FERA 1177</strain>
    </source>
</reference>
<dbReference type="PROSITE" id="PS50178">
    <property type="entry name" value="ZF_FYVE"/>
    <property type="match status" value="1"/>
</dbReference>
<evidence type="ECO:0000259" key="6">
    <source>
        <dbReference type="PROSITE" id="PS50178"/>
    </source>
</evidence>
<dbReference type="InterPro" id="IPR052113">
    <property type="entry name" value="FYVE-type_Zinc_Finger"/>
</dbReference>
<gene>
    <name evidence="8" type="ORF">AA0117_g4334</name>
    <name evidence="7" type="ORF">CC77DRAFT_993119</name>
</gene>
<evidence type="ECO:0000256" key="1">
    <source>
        <dbReference type="ARBA" id="ARBA00022723"/>
    </source>
</evidence>
<dbReference type="PANTHER" id="PTHR39490">
    <property type="entry name" value="ARRESTIN DOMAIN-CONTAINING PROTEIN D"/>
    <property type="match status" value="1"/>
</dbReference>
<dbReference type="InterPro" id="IPR000306">
    <property type="entry name" value="Znf_FYVE"/>
</dbReference>
<feature type="compositionally biased region" description="Polar residues" evidence="5">
    <location>
        <begin position="32"/>
        <end position="57"/>
    </location>
</feature>
<feature type="region of interest" description="Disordered" evidence="5">
    <location>
        <begin position="24"/>
        <end position="102"/>
    </location>
</feature>
<evidence type="ECO:0000313" key="10">
    <source>
        <dbReference type="Proteomes" id="UP000291422"/>
    </source>
</evidence>
<reference evidence="7 9" key="1">
    <citation type="submission" date="2016-05" db="EMBL/GenBank/DDBJ databases">
        <title>Comparative analysis of secretome profiles of manganese(II)-oxidizing ascomycete fungi.</title>
        <authorList>
            <consortium name="DOE Joint Genome Institute"/>
            <person name="Zeiner C.A."/>
            <person name="Purvine S.O."/>
            <person name="Zink E.M."/>
            <person name="Wu S."/>
            <person name="Pasa-Tolic L."/>
            <person name="Chaput D.L."/>
            <person name="Haridas S."/>
            <person name="Grigoriev I.V."/>
            <person name="Santelli C.M."/>
            <person name="Hansel C.M."/>
        </authorList>
    </citation>
    <scope>NUCLEOTIDE SEQUENCE [LARGE SCALE GENOMIC DNA]</scope>
    <source>
        <strain evidence="7 9">SRC1lrK2f</strain>
    </source>
</reference>
<dbReference type="Proteomes" id="UP000291422">
    <property type="component" value="Unassembled WGS sequence"/>
</dbReference>
<dbReference type="Proteomes" id="UP000077248">
    <property type="component" value="Unassembled WGS sequence"/>
</dbReference>
<feature type="domain" description="FYVE-type" evidence="6">
    <location>
        <begin position="157"/>
        <end position="221"/>
    </location>
</feature>
<dbReference type="InterPro" id="IPR017455">
    <property type="entry name" value="Znf_FYVE-rel"/>
</dbReference>
<keyword evidence="3" id="KW-0862">Zinc</keyword>
<dbReference type="VEuPathDB" id="FungiDB:CC77DRAFT_993119"/>
<dbReference type="InterPro" id="IPR011011">
    <property type="entry name" value="Znf_FYVE_PHD"/>
</dbReference>
<dbReference type="GO" id="GO:0008270">
    <property type="term" value="F:zinc ion binding"/>
    <property type="evidence" value="ECO:0007669"/>
    <property type="project" value="UniProtKB-KW"/>
</dbReference>
<organism evidence="7 9">
    <name type="scientific">Alternaria alternata</name>
    <name type="common">Alternaria rot fungus</name>
    <name type="synonym">Torula alternata</name>
    <dbReference type="NCBI Taxonomy" id="5599"/>
    <lineage>
        <taxon>Eukaryota</taxon>
        <taxon>Fungi</taxon>
        <taxon>Dikarya</taxon>
        <taxon>Ascomycota</taxon>
        <taxon>Pezizomycotina</taxon>
        <taxon>Dothideomycetes</taxon>
        <taxon>Pleosporomycetidae</taxon>
        <taxon>Pleosporales</taxon>
        <taxon>Pleosporineae</taxon>
        <taxon>Pleosporaceae</taxon>
        <taxon>Alternaria</taxon>
        <taxon>Alternaria sect. Alternaria</taxon>
        <taxon>Alternaria alternata complex</taxon>
    </lineage>
</organism>
<dbReference type="CDD" id="cd15760">
    <property type="entry name" value="FYVE_scVPS27p_like"/>
    <property type="match status" value="1"/>
</dbReference>
<dbReference type="STRING" id="5599.A0A177DFX7"/>
<dbReference type="SMART" id="SM00064">
    <property type="entry name" value="FYVE"/>
    <property type="match status" value="1"/>
</dbReference>
<evidence type="ECO:0000256" key="3">
    <source>
        <dbReference type="ARBA" id="ARBA00022833"/>
    </source>
</evidence>
<evidence type="ECO:0000313" key="7">
    <source>
        <dbReference type="EMBL" id="OAG18645.1"/>
    </source>
</evidence>
<dbReference type="AlphaFoldDB" id="A0A177DFX7"/>
<feature type="region of interest" description="Disordered" evidence="5">
    <location>
        <begin position="228"/>
        <end position="262"/>
    </location>
</feature>
<dbReference type="InterPro" id="IPR013083">
    <property type="entry name" value="Znf_RING/FYVE/PHD"/>
</dbReference>
<keyword evidence="9" id="KW-1185">Reference proteome</keyword>
<evidence type="ECO:0000256" key="2">
    <source>
        <dbReference type="ARBA" id="ARBA00022771"/>
    </source>
</evidence>
<dbReference type="KEGG" id="aalt:CC77DRAFT_993119"/>
<dbReference type="PANTHER" id="PTHR39490:SF8">
    <property type="entry name" value="ZINC FINGER FYVE DOMAIN-CONTAINING PROTEIN 21"/>
    <property type="match status" value="1"/>
</dbReference>
<sequence>MATTFSSATAIPHNTHAHAPYQHHAYRKSTHSTHSQYSPTNSGLNTPANISPTSPRTTHLPLARHQGIYQPRTAIGIPAALRKTEKPSSRSPPKVDSGVSSPNQAWSAGAFGWVANEGSATPGSQIGNEDMQSLYNAEPLSPVAGPITRNHWQADSSTSVCSASSCQEPFGFFQRRHHCRKCGGIFCWQHSRNNVRLDELARFHPEGHWHRACDRCHSSFREWEHLRSSRTNSESSDSSNGPSPAAKAIEAPVAAKRPETTRVGSIAQSFQGTWNWSTF</sequence>
<reference evidence="10" key="2">
    <citation type="journal article" date="2019" name="bioRxiv">
        <title>Genomics, evolutionary history and diagnostics of the Alternaria alternata species group including apple and Asian pear pathotypes.</title>
        <authorList>
            <person name="Armitage A.D."/>
            <person name="Cockerton H.M."/>
            <person name="Sreenivasaprasad S."/>
            <person name="Woodhall J.W."/>
            <person name="Lane C.R."/>
            <person name="Harrison R.J."/>
            <person name="Clarkson J.P."/>
        </authorList>
    </citation>
    <scope>NUCLEOTIDE SEQUENCE [LARGE SCALE GENOMIC DNA]</scope>
    <source>
        <strain evidence="10">FERA 1177</strain>
    </source>
</reference>
<dbReference type="EMBL" id="KV441483">
    <property type="protein sequence ID" value="OAG18645.1"/>
    <property type="molecule type" value="Genomic_DNA"/>
</dbReference>
<protein>
    <recommendedName>
        <fullName evidence="6">FYVE-type domain-containing protein</fullName>
    </recommendedName>
</protein>
<dbReference type="Gene3D" id="3.30.40.10">
    <property type="entry name" value="Zinc/RING finger domain, C3HC4 (zinc finger)"/>
    <property type="match status" value="1"/>
</dbReference>
<evidence type="ECO:0000256" key="5">
    <source>
        <dbReference type="SAM" id="MobiDB-lite"/>
    </source>
</evidence>
<proteinExistence type="predicted"/>
<keyword evidence="1" id="KW-0479">Metal-binding</keyword>
<feature type="compositionally biased region" description="Low complexity" evidence="5">
    <location>
        <begin position="229"/>
        <end position="255"/>
    </location>
</feature>
<evidence type="ECO:0000313" key="8">
    <source>
        <dbReference type="EMBL" id="RYN78565.1"/>
    </source>
</evidence>
<accession>A0A177DFX7</accession>
<evidence type="ECO:0000256" key="4">
    <source>
        <dbReference type="PROSITE-ProRule" id="PRU00091"/>
    </source>
</evidence>
<dbReference type="EMBL" id="PDXD01000007">
    <property type="protein sequence ID" value="RYN78565.1"/>
    <property type="molecule type" value="Genomic_DNA"/>
</dbReference>
<dbReference type="GeneID" id="29121996"/>
<evidence type="ECO:0000313" key="9">
    <source>
        <dbReference type="Proteomes" id="UP000077248"/>
    </source>
</evidence>
<name>A0A177DFX7_ALTAL</name>
<dbReference type="RefSeq" id="XP_018384066.1">
    <property type="nucleotide sequence ID" value="XM_018536402.1"/>
</dbReference>
<keyword evidence="2 4" id="KW-0863">Zinc-finger</keyword>
<dbReference type="OMA" id="LDQDANY"/>